<evidence type="ECO:0000256" key="2">
    <source>
        <dbReference type="ARBA" id="ARBA00023277"/>
    </source>
</evidence>
<dbReference type="Proteomes" id="UP000319671">
    <property type="component" value="Unassembled WGS sequence"/>
</dbReference>
<keyword evidence="2" id="KW-0119">Carbohydrate metabolism</keyword>
<organism evidence="6 7">
    <name type="scientific">Neobacillus bataviensis</name>
    <dbReference type="NCBI Taxonomy" id="220685"/>
    <lineage>
        <taxon>Bacteria</taxon>
        <taxon>Bacillati</taxon>
        <taxon>Bacillota</taxon>
        <taxon>Bacilli</taxon>
        <taxon>Bacillales</taxon>
        <taxon>Bacillaceae</taxon>
        <taxon>Neobacillus</taxon>
    </lineage>
</organism>
<gene>
    <name evidence="6" type="ORF">FB550_101521</name>
</gene>
<protein>
    <recommendedName>
        <fullName evidence="4">C-deglycosylation enzyme beta subunit</fullName>
    </recommendedName>
</protein>
<proteinExistence type="inferred from homology"/>
<evidence type="ECO:0000256" key="3">
    <source>
        <dbReference type="ARBA" id="ARBA00046336"/>
    </source>
</evidence>
<dbReference type="InterPro" id="IPR045959">
    <property type="entry name" value="CGDB"/>
</dbReference>
<feature type="domain" description="C-glycoside deglycosidase beta subunit" evidence="5">
    <location>
        <begin position="4"/>
        <end position="115"/>
    </location>
</feature>
<dbReference type="Pfam" id="PF19906">
    <property type="entry name" value="CGDB"/>
    <property type="match status" value="1"/>
</dbReference>
<keyword evidence="1" id="KW-0456">Lyase</keyword>
<accession>A0A561DYP9</accession>
<comment type="similarity">
    <text evidence="3">Belongs to the C-glycoside deglycosidase beta subunit family.</text>
</comment>
<name>A0A561DYP9_9BACI</name>
<evidence type="ECO:0000313" key="7">
    <source>
        <dbReference type="Proteomes" id="UP000319671"/>
    </source>
</evidence>
<evidence type="ECO:0000256" key="4">
    <source>
        <dbReference type="ARBA" id="ARBA00047208"/>
    </source>
</evidence>
<sequence>MTMLEKPCIQSRGFKNVEKNGKIIGFQVNIRSLYYRGLWLPQLRPATVSVDGETFSGDQITWTINGDTYTQAEMSSLGDVHWGILEPATLTVAKEGGLEAGSYDIEVSYTYSCSYFPPVADTVLGAGTHKRTLILV</sequence>
<evidence type="ECO:0000313" key="6">
    <source>
        <dbReference type="EMBL" id="TWE08495.1"/>
    </source>
</evidence>
<reference evidence="6 7" key="1">
    <citation type="submission" date="2019-06" db="EMBL/GenBank/DDBJ databases">
        <title>Sorghum-associated microbial communities from plants grown in Nebraska, USA.</title>
        <authorList>
            <person name="Schachtman D."/>
        </authorList>
    </citation>
    <scope>NUCLEOTIDE SEQUENCE [LARGE SCALE GENOMIC DNA]</scope>
    <source>
        <strain evidence="6 7">2482</strain>
    </source>
</reference>
<evidence type="ECO:0000259" key="5">
    <source>
        <dbReference type="Pfam" id="PF19906"/>
    </source>
</evidence>
<keyword evidence="7" id="KW-1185">Reference proteome</keyword>
<evidence type="ECO:0000256" key="1">
    <source>
        <dbReference type="ARBA" id="ARBA00023239"/>
    </source>
</evidence>
<dbReference type="EMBL" id="VIVN01000001">
    <property type="protein sequence ID" value="TWE08495.1"/>
    <property type="molecule type" value="Genomic_DNA"/>
</dbReference>
<dbReference type="RefSeq" id="WP_218011284.1">
    <property type="nucleotide sequence ID" value="NZ_VIVN01000001.1"/>
</dbReference>
<comment type="caution">
    <text evidence="6">The sequence shown here is derived from an EMBL/GenBank/DDBJ whole genome shotgun (WGS) entry which is preliminary data.</text>
</comment>
<dbReference type="GO" id="GO:0016829">
    <property type="term" value="F:lyase activity"/>
    <property type="evidence" value="ECO:0007669"/>
    <property type="project" value="UniProtKB-KW"/>
</dbReference>
<dbReference type="AlphaFoldDB" id="A0A561DYP9"/>